<evidence type="ECO:0000256" key="1">
    <source>
        <dbReference type="SAM" id="MobiDB-lite"/>
    </source>
</evidence>
<keyword evidence="3" id="KW-1185">Reference proteome</keyword>
<reference evidence="2 3" key="1">
    <citation type="submission" date="2018-03" db="EMBL/GenBank/DDBJ databases">
        <title>Genomic Encyclopedia of Type Strains, Phase III (KMG-III): the genomes of soil and plant-associated and newly described type strains.</title>
        <authorList>
            <person name="Whitman W."/>
        </authorList>
    </citation>
    <scope>NUCLEOTIDE SEQUENCE [LARGE SCALE GENOMIC DNA]</scope>
    <source>
        <strain evidence="2 3">CGMCC 4.7104</strain>
    </source>
</reference>
<organism evidence="2 3">
    <name type="scientific">Nonomuraea fuscirosea</name>
    <dbReference type="NCBI Taxonomy" id="1291556"/>
    <lineage>
        <taxon>Bacteria</taxon>
        <taxon>Bacillati</taxon>
        <taxon>Actinomycetota</taxon>
        <taxon>Actinomycetes</taxon>
        <taxon>Streptosporangiales</taxon>
        <taxon>Streptosporangiaceae</taxon>
        <taxon>Nonomuraea</taxon>
    </lineage>
</organism>
<evidence type="ECO:0000313" key="2">
    <source>
        <dbReference type="EMBL" id="PRX63553.1"/>
    </source>
</evidence>
<name>A0A2T0MWW4_9ACTN</name>
<dbReference type="Proteomes" id="UP000238312">
    <property type="component" value="Unassembled WGS sequence"/>
</dbReference>
<dbReference type="AlphaFoldDB" id="A0A2T0MWW4"/>
<accession>A0A2T0MWW4</accession>
<sequence length="337" mass="35554">MSLLAWVERAFSSLVSRETRAAEEPSSRPCGRVSRETQERGGAGQAGASVRISVSACRPTHTPPSVQVVRRTCRLAGAPFDPCGARRRCRAPRARRPRTSRVRAVHVRPACLSPDACGPVRVRSGLRAARGACRSTGACCPAHALSAVCTPSRCTRAAGCASARCACRPGVRDVRCACRRVGGPANVACRRVQTPQGVRAVRRACGPTQVPLDVRVAGWAGRLTCACRRVHAPHVGCSVCAAFGVRPACLPLDVCDAGWAGRPTCWLPGAGSPPCTRRRGCGTPGVRGVRRTCRLGCGLFGLRAVARRAGRRRVTLTEAFRCPSAADRLRPPVGCGG</sequence>
<evidence type="ECO:0000313" key="3">
    <source>
        <dbReference type="Proteomes" id="UP000238312"/>
    </source>
</evidence>
<feature type="region of interest" description="Disordered" evidence="1">
    <location>
        <begin position="17"/>
        <end position="47"/>
    </location>
</feature>
<dbReference type="EMBL" id="PVNG01000010">
    <property type="protein sequence ID" value="PRX63553.1"/>
    <property type="molecule type" value="Genomic_DNA"/>
</dbReference>
<protein>
    <submittedName>
        <fullName evidence="2">Uncharacterized protein</fullName>
    </submittedName>
</protein>
<gene>
    <name evidence="2" type="ORF">B0I32_1102</name>
</gene>
<proteinExistence type="predicted"/>
<comment type="caution">
    <text evidence="2">The sequence shown here is derived from an EMBL/GenBank/DDBJ whole genome shotgun (WGS) entry which is preliminary data.</text>
</comment>
<feature type="compositionally biased region" description="Basic and acidic residues" evidence="1">
    <location>
        <begin position="17"/>
        <end position="26"/>
    </location>
</feature>